<comment type="subcellular location">
    <subcellularLocation>
        <location evidence="1">Cell outer membrane</location>
    </subcellularLocation>
</comment>
<dbReference type="Pfam" id="PF04453">
    <property type="entry name" value="LptD"/>
    <property type="match status" value="1"/>
</dbReference>
<gene>
    <name evidence="1" type="primary">lptD</name>
    <name evidence="3" type="ORF">EUU22_07260</name>
</gene>
<dbReference type="GO" id="GO:0015920">
    <property type="term" value="P:lipopolysaccharide transport"/>
    <property type="evidence" value="ECO:0007669"/>
    <property type="project" value="InterPro"/>
</dbReference>
<accession>A0A4Q2TEL6</accession>
<comment type="subunit">
    <text evidence="1">Component of the lipopolysaccharide transport and assembly complex.</text>
</comment>
<dbReference type="OrthoDB" id="9760225at2"/>
<dbReference type="PANTHER" id="PTHR30189:SF1">
    <property type="entry name" value="LPS-ASSEMBLY PROTEIN LPTD"/>
    <property type="match status" value="1"/>
</dbReference>
<evidence type="ECO:0000259" key="2">
    <source>
        <dbReference type="Pfam" id="PF04453"/>
    </source>
</evidence>
<keyword evidence="1" id="KW-0472">Membrane</keyword>
<dbReference type="HAMAP" id="MF_01411">
    <property type="entry name" value="LPS_assembly_LptD"/>
    <property type="match status" value="1"/>
</dbReference>
<dbReference type="GO" id="GO:0043165">
    <property type="term" value="P:Gram-negative-bacterium-type cell outer membrane assembly"/>
    <property type="evidence" value="ECO:0007669"/>
    <property type="project" value="UniProtKB-UniRule"/>
</dbReference>
<protein>
    <recommendedName>
        <fullName evidence="1">LPS-assembly protein LptD</fullName>
    </recommendedName>
</protein>
<keyword evidence="1" id="KW-0732">Signal</keyword>
<proteinExistence type="inferred from homology"/>
<evidence type="ECO:0000256" key="1">
    <source>
        <dbReference type="HAMAP-Rule" id="MF_01411"/>
    </source>
</evidence>
<comment type="similarity">
    <text evidence="1">Belongs to the LptD family.</text>
</comment>
<reference evidence="3 4" key="1">
    <citation type="submission" date="2019-01" db="EMBL/GenBank/DDBJ databases">
        <authorList>
            <person name="Deng T."/>
        </authorList>
    </citation>
    <scope>NUCLEOTIDE SEQUENCE [LARGE SCALE GENOMIC DNA]</scope>
    <source>
        <strain evidence="3 4">F8825</strain>
    </source>
</reference>
<dbReference type="InterPro" id="IPR050218">
    <property type="entry name" value="LptD"/>
</dbReference>
<evidence type="ECO:0000313" key="3">
    <source>
        <dbReference type="EMBL" id="RYC17763.1"/>
    </source>
</evidence>
<dbReference type="AlphaFoldDB" id="A0A4Q2TEL6"/>
<dbReference type="GO" id="GO:1990351">
    <property type="term" value="C:transporter complex"/>
    <property type="evidence" value="ECO:0007669"/>
    <property type="project" value="TreeGrafter"/>
</dbReference>
<evidence type="ECO:0000313" key="4">
    <source>
        <dbReference type="Proteomes" id="UP000291088"/>
    </source>
</evidence>
<comment type="caution">
    <text evidence="3">The sequence shown here is derived from an EMBL/GenBank/DDBJ whole genome shotgun (WGS) entry which is preliminary data.</text>
</comment>
<feature type="domain" description="LptD C-terminal" evidence="2">
    <location>
        <begin position="332"/>
        <end position="711"/>
    </location>
</feature>
<dbReference type="PANTHER" id="PTHR30189">
    <property type="entry name" value="LPS-ASSEMBLY PROTEIN"/>
    <property type="match status" value="1"/>
</dbReference>
<comment type="function">
    <text evidence="1">Involved in the assembly of lipopolysaccharide (LPS) at the surface of the outer membrane.</text>
</comment>
<dbReference type="EMBL" id="SDVB01000170">
    <property type="protein sequence ID" value="RYC17763.1"/>
    <property type="molecule type" value="Genomic_DNA"/>
</dbReference>
<dbReference type="InterPro" id="IPR007543">
    <property type="entry name" value="LptD_C"/>
</dbReference>
<keyword evidence="1" id="KW-0998">Cell outer membrane</keyword>
<comment type="caution">
    <text evidence="1">Lacks conserved residue(s) required for the propagation of feature annotation.</text>
</comment>
<name>A0A4Q2TEL6_9HYPH</name>
<keyword evidence="4" id="KW-1185">Reference proteome</keyword>
<dbReference type="GO" id="GO:0009279">
    <property type="term" value="C:cell outer membrane"/>
    <property type="evidence" value="ECO:0007669"/>
    <property type="project" value="UniProtKB-SubCell"/>
</dbReference>
<dbReference type="InterPro" id="IPR020889">
    <property type="entry name" value="LipoPS_assembly_LptD"/>
</dbReference>
<dbReference type="Proteomes" id="UP000291088">
    <property type="component" value="Unassembled WGS sequence"/>
</dbReference>
<sequence length="803" mass="88752">MGTRRRSDGTRSDDPASPGGWLVAVTDRGNIRRLFLALLTSAAVCSYLSSTAEVRAQDSGQLRNLEPSIPEDAKLLLAANELVYDRDAERVVARGAVQINYAGYQMVARQVEYDQKSGRMTATGNIELVEPGGNRLYADTMDVTDNFADGFLKALRIETTDNTRLAAESGQRVGGRDIILNKGVYTACLPCADHPERPPLWQVKAERVVQNGETHTIRLEKARFELFGKTVAVLPFIEVPDHTVKRKSGFLFPEMQTSQNLGFGLTVPYYIALSNQRDATIRATGFTSQGLLLETEVRQRFEKGTATIRFAGIQQLNSENFDAGTSDARRDQRGMVASKGEFKINPRWTFGWDVMLQSDNNFARTYNLDGLDGTTHANDVYLTGLGERNYFDLHGYYFDVQDADPESNAEKRQPVVLPSLDYSYVAPEPVAGGQLSGTLNFTGLSRFKTDEVDTDADGISDRFRGLKGSMSRLTTETEWKRTFSVPGGLQLTPLLAGRGDAYWLDMNSPTGYTGDYYDEATATRYMLTAGLEARYPILITTDNSSHIVEPIAQIYARNDEQLAGRLPNEDAQSFVFDATNLFERDKFSGFDRVEGGTRANVGIRYTGTLDNGLGLRAIFGQSYHLAGLNSFATDDLVHAGADSGLETDRSDYVGMAGIDIPNGLTLSANARFDERTFDVRRTDASLGFTNDRLLANLTYTQIAAQPEYGFKDKNDELQAASSVKVDEYWSVFGSLTWDINNATINRKGIGISYADECTIFSLVYSDKRDPEDESASDWTIGARLTFRTLGDVRVGKTNLAGFD</sequence>
<organism evidence="3 4">
    <name type="scientific">Ciceribacter ferrooxidans</name>
    <dbReference type="NCBI Taxonomy" id="2509717"/>
    <lineage>
        <taxon>Bacteria</taxon>
        <taxon>Pseudomonadati</taxon>
        <taxon>Pseudomonadota</taxon>
        <taxon>Alphaproteobacteria</taxon>
        <taxon>Hyphomicrobiales</taxon>
        <taxon>Rhizobiaceae</taxon>
        <taxon>Ciceribacter</taxon>
    </lineage>
</organism>